<dbReference type="KEGG" id="sus:Acid_5827"/>
<accession>Q01U97</accession>
<dbReference type="Pfam" id="PF07637">
    <property type="entry name" value="PSD5"/>
    <property type="match status" value="1"/>
</dbReference>
<feature type="domain" description="DUF1592" evidence="5">
    <location>
        <begin position="450"/>
        <end position="576"/>
    </location>
</feature>
<dbReference type="eggNOG" id="COG0551">
    <property type="taxonomic scope" value="Bacteria"/>
</dbReference>
<feature type="domain" description="DUF1585" evidence="2">
    <location>
        <begin position="707"/>
        <end position="780"/>
    </location>
</feature>
<protein>
    <recommendedName>
        <fullName evidence="8">Cytochrome c domain-containing protein</fullName>
    </recommendedName>
</protein>
<evidence type="ECO:0000256" key="1">
    <source>
        <dbReference type="SAM" id="SignalP"/>
    </source>
</evidence>
<feature type="domain" description="DUF1588" evidence="4">
    <location>
        <begin position="595"/>
        <end position="694"/>
    </location>
</feature>
<feature type="signal peptide" evidence="1">
    <location>
        <begin position="1"/>
        <end position="27"/>
    </location>
</feature>
<dbReference type="Pfam" id="PF07626">
    <property type="entry name" value="PSD3"/>
    <property type="match status" value="1"/>
</dbReference>
<feature type="domain" description="DUF1587" evidence="3">
    <location>
        <begin position="128"/>
        <end position="190"/>
    </location>
</feature>
<keyword evidence="1" id="KW-0732">Signal</keyword>
<dbReference type="InterPro" id="IPR013042">
    <property type="entry name" value="DUF1592"/>
</dbReference>
<dbReference type="InterPro" id="IPR013043">
    <property type="entry name" value="DUF1595"/>
</dbReference>
<dbReference type="InParanoid" id="Q01U97"/>
<feature type="domain" description="DUF1595" evidence="6">
    <location>
        <begin position="375"/>
        <end position="435"/>
    </location>
</feature>
<dbReference type="Pfam" id="PF07624">
    <property type="entry name" value="PSD2"/>
    <property type="match status" value="1"/>
</dbReference>
<dbReference type="Pfam" id="PF07631">
    <property type="entry name" value="PSD4"/>
    <property type="match status" value="1"/>
</dbReference>
<dbReference type="EMBL" id="CP000473">
    <property type="protein sequence ID" value="ABJ86773.1"/>
    <property type="molecule type" value="Genomic_DNA"/>
</dbReference>
<evidence type="ECO:0008006" key="8">
    <source>
        <dbReference type="Google" id="ProtNLM"/>
    </source>
</evidence>
<gene>
    <name evidence="7" type="ordered locus">Acid_5827</name>
</gene>
<dbReference type="Pfam" id="PF07627">
    <property type="entry name" value="PSCyt3"/>
    <property type="match status" value="1"/>
</dbReference>
<dbReference type="AlphaFoldDB" id="Q01U97"/>
<reference evidence="7" key="1">
    <citation type="submission" date="2006-10" db="EMBL/GenBank/DDBJ databases">
        <title>Complete sequence of Solibacter usitatus Ellin6076.</title>
        <authorList>
            <consortium name="US DOE Joint Genome Institute"/>
            <person name="Copeland A."/>
            <person name="Lucas S."/>
            <person name="Lapidus A."/>
            <person name="Barry K."/>
            <person name="Detter J.C."/>
            <person name="Glavina del Rio T."/>
            <person name="Hammon N."/>
            <person name="Israni S."/>
            <person name="Dalin E."/>
            <person name="Tice H."/>
            <person name="Pitluck S."/>
            <person name="Thompson L.S."/>
            <person name="Brettin T."/>
            <person name="Bruce D."/>
            <person name="Han C."/>
            <person name="Tapia R."/>
            <person name="Gilna P."/>
            <person name="Schmutz J."/>
            <person name="Larimer F."/>
            <person name="Land M."/>
            <person name="Hauser L."/>
            <person name="Kyrpides N."/>
            <person name="Mikhailova N."/>
            <person name="Janssen P.H."/>
            <person name="Kuske C.R."/>
            <person name="Richardson P."/>
        </authorList>
    </citation>
    <scope>NUCLEOTIDE SEQUENCE</scope>
    <source>
        <strain evidence="7">Ellin6076</strain>
    </source>
</reference>
<dbReference type="InterPro" id="IPR011478">
    <property type="entry name" value="DUF1585"/>
</dbReference>
<dbReference type="STRING" id="234267.Acid_5827"/>
<dbReference type="InterPro" id="IPR013039">
    <property type="entry name" value="DUF1588"/>
</dbReference>
<evidence type="ECO:0000259" key="6">
    <source>
        <dbReference type="Pfam" id="PF07637"/>
    </source>
</evidence>
<evidence type="ECO:0000313" key="7">
    <source>
        <dbReference type="EMBL" id="ABJ86773.1"/>
    </source>
</evidence>
<organism evidence="7">
    <name type="scientific">Solibacter usitatus (strain Ellin6076)</name>
    <dbReference type="NCBI Taxonomy" id="234267"/>
    <lineage>
        <taxon>Bacteria</taxon>
        <taxon>Pseudomonadati</taxon>
        <taxon>Acidobacteriota</taxon>
        <taxon>Terriglobia</taxon>
        <taxon>Bryobacterales</taxon>
        <taxon>Solibacteraceae</taxon>
        <taxon>Candidatus Solibacter</taxon>
    </lineage>
</organism>
<evidence type="ECO:0000259" key="2">
    <source>
        <dbReference type="Pfam" id="PF07624"/>
    </source>
</evidence>
<dbReference type="InterPro" id="IPR013036">
    <property type="entry name" value="DUF1587"/>
</dbReference>
<feature type="chain" id="PRO_5004162460" description="Cytochrome c domain-containing protein" evidence="1">
    <location>
        <begin position="28"/>
        <end position="786"/>
    </location>
</feature>
<name>Q01U97_SOLUE</name>
<evidence type="ECO:0000259" key="3">
    <source>
        <dbReference type="Pfam" id="PF07626"/>
    </source>
</evidence>
<evidence type="ECO:0000259" key="4">
    <source>
        <dbReference type="Pfam" id="PF07627"/>
    </source>
</evidence>
<evidence type="ECO:0000259" key="5">
    <source>
        <dbReference type="Pfam" id="PF07631"/>
    </source>
</evidence>
<proteinExistence type="predicted"/>
<sequence length="786" mass="86636" precursor="true">MTRRWVRASLAITALSIAGSPILFLRAQQPSTTPPTVPAVVNRYCVGCHNSKSKIGNFALDTILPASPDQHAEDWEKVIRKLRVRYMPPAGLPRPDEKTYDAVVASLSASLDAASAARPDPGRTDTFRRLNRTEYQNAIRDLLALDVDVSGLLPGDEAGHGFDNVTVGNLSPSLLEQYLQAAQKIGRLAVGIAAKSPGGDTMTLPPDLTQEQHFEELPLGTHGGMVVRYTFPQDAEYDFSVRLQRDRNEHVEGISGGHEVEVMLDGARIKLVTVKPPPPGNDHSGVDKDLTFRVAVKAGPHEVSAAFPKKSSSLLESGRQPYEAHFNMDRHPRITPAIYSISIQGPYHPTGSGDTPSRRRLLVCRPSSAAGEEDCARRIFTTLTRRAYRRPVTDADIQVPLKFFKEARAGVSFDAGIEMGLRAVLVSPEFLFRIEQDPKGAAPGSPYRVSDVELASRLSFFLWSSIPDDELLDTAIQGKLRAPGMLERQVRRMLADERSQALVSNFAGQWLYLRNLASSSPDMRLFAGFDDNLRQAFRRETELFFNSIMRDDRNVLELLSANYTFLNERLAKHYGIPNIYGSRFRKVELGESAHRGGLLGQGSILTVTSYANRTSPVIRGKWILSNILGVAPPPPPGMIPALKDHAGVEKAVSMRERMAQHRADPACAGCHALMDPIGFSMENYDAIGRWRTHESGTPIDAAGGLPDGSKFEGVAGLQKALLGKPEAFVGTMTEKLMTYSLGRGVEFYDEPAIRRVVRESRARDYRFSSLILGIVNSTPFQMRRAQ</sequence>
<dbReference type="HOGENOM" id="CLU_007458_0_0_0"/>